<gene>
    <name evidence="1" type="ORF">DXB93_16350</name>
</gene>
<evidence type="ECO:0008006" key="3">
    <source>
        <dbReference type="Google" id="ProtNLM"/>
    </source>
</evidence>
<comment type="caution">
    <text evidence="1">The sequence shown here is derived from an EMBL/GenBank/DDBJ whole genome shotgun (WGS) entry which is preliminary data.</text>
</comment>
<dbReference type="PROSITE" id="PS51257">
    <property type="entry name" value="PROKAR_LIPOPROTEIN"/>
    <property type="match status" value="1"/>
</dbReference>
<sequence>MKKILKILVIVIFVTSLLGCQDKYHETYTLRYYYIEGCANCEFFTKKGIPLIEKEFGKHMKIVKYNMDDATSFDKVKKAYDHDLEQLQDFDYDQYGVGPFLVLENHYVQLGVYDIEKFLNNLIRAVSGEKLMAPEKIEKYYYFKDN</sequence>
<evidence type="ECO:0000313" key="2">
    <source>
        <dbReference type="Proteomes" id="UP000261032"/>
    </source>
</evidence>
<organism evidence="1 2">
    <name type="scientific">Thomasclavelia ramosa</name>
    <dbReference type="NCBI Taxonomy" id="1547"/>
    <lineage>
        <taxon>Bacteria</taxon>
        <taxon>Bacillati</taxon>
        <taxon>Bacillota</taxon>
        <taxon>Erysipelotrichia</taxon>
        <taxon>Erysipelotrichales</taxon>
        <taxon>Coprobacillaceae</taxon>
        <taxon>Thomasclavelia</taxon>
    </lineage>
</organism>
<dbReference type="RefSeq" id="WP_022007392.1">
    <property type="nucleotide sequence ID" value="NZ_CAACVM010000032.1"/>
</dbReference>
<name>A0A3E3E982_9FIRM</name>
<evidence type="ECO:0000313" key="1">
    <source>
        <dbReference type="EMBL" id="RGD79151.1"/>
    </source>
</evidence>
<protein>
    <recommendedName>
        <fullName evidence="3">Thioredoxin-like fold domain-containing protein</fullName>
    </recommendedName>
</protein>
<dbReference type="EMBL" id="QUSL01000038">
    <property type="protein sequence ID" value="RGD79151.1"/>
    <property type="molecule type" value="Genomic_DNA"/>
</dbReference>
<dbReference type="AlphaFoldDB" id="A0A3E3E982"/>
<proteinExistence type="predicted"/>
<dbReference type="Proteomes" id="UP000261032">
    <property type="component" value="Unassembled WGS sequence"/>
</dbReference>
<accession>A0A3E3E982</accession>
<reference evidence="1 2" key="1">
    <citation type="submission" date="2018-08" db="EMBL/GenBank/DDBJ databases">
        <title>A genome reference for cultivated species of the human gut microbiota.</title>
        <authorList>
            <person name="Zou Y."/>
            <person name="Xue W."/>
            <person name="Luo G."/>
        </authorList>
    </citation>
    <scope>NUCLEOTIDE SEQUENCE [LARGE SCALE GENOMIC DNA]</scope>
    <source>
        <strain evidence="1 2">OM06-4</strain>
    </source>
</reference>